<dbReference type="AlphaFoldDB" id="A0A252CAU6"/>
<evidence type="ECO:0000313" key="2">
    <source>
        <dbReference type="EMBL" id="OUK02881.1"/>
    </source>
</evidence>
<evidence type="ECO:0000313" key="3">
    <source>
        <dbReference type="Proteomes" id="UP000194606"/>
    </source>
</evidence>
<keyword evidence="1" id="KW-0472">Membrane</keyword>
<feature type="transmembrane region" description="Helical" evidence="1">
    <location>
        <begin position="20"/>
        <end position="44"/>
    </location>
</feature>
<dbReference type="Proteomes" id="UP000194606">
    <property type="component" value="Unassembled WGS sequence"/>
</dbReference>
<feature type="transmembrane region" description="Helical" evidence="1">
    <location>
        <begin position="167"/>
        <end position="184"/>
    </location>
</feature>
<comment type="caution">
    <text evidence="2">The sequence shown here is derived from an EMBL/GenBank/DDBJ whole genome shotgun (WGS) entry which is preliminary data.</text>
</comment>
<organism evidence="2 3">
    <name type="scientific">Lactococcus petauri</name>
    <dbReference type="NCBI Taxonomy" id="1940789"/>
    <lineage>
        <taxon>Bacteria</taxon>
        <taxon>Bacillati</taxon>
        <taxon>Bacillota</taxon>
        <taxon>Bacilli</taxon>
        <taxon>Lactobacillales</taxon>
        <taxon>Streptococcaceae</taxon>
        <taxon>Lactococcus</taxon>
    </lineage>
</organism>
<feature type="transmembrane region" description="Helical" evidence="1">
    <location>
        <begin position="238"/>
        <end position="257"/>
    </location>
</feature>
<dbReference type="RefSeq" id="WP_040087848.1">
    <property type="nucleotide sequence ID" value="NZ_JASEMT010000011.1"/>
</dbReference>
<protein>
    <recommendedName>
        <fullName evidence="4">Conjugal transfer protein TrbL</fullName>
    </recommendedName>
</protein>
<feature type="transmembrane region" description="Helical" evidence="1">
    <location>
        <begin position="65"/>
        <end position="87"/>
    </location>
</feature>
<accession>A0A252CAU6</accession>
<gene>
    <name evidence="2" type="ORF">BZZ03_10635</name>
</gene>
<proteinExistence type="predicted"/>
<evidence type="ECO:0008006" key="4">
    <source>
        <dbReference type="Google" id="ProtNLM"/>
    </source>
</evidence>
<sequence length="269" mass="29193">MDLIATFSKTLAEYDSSTMGWVTNIITNATTQVALYLAAIVLVMELAKMFERVNTSNNGVMMPRFFAEIAWRGAVSGVMIALSRYIVEFMVLVGIGLVKLMGKYANGAFDVLPNVDISSSTSIWDTIGGILTGNFLTFALAYSVGVLISLAAYVMLTVLIMLRFFQLYVLLALAPLPMASFASAEHQNIGITYLKYIGAYALQPAVLLTVIGVYHFMSTAGWDISGWQVPGIMASVDGIKELLSGIVQGFIFIIALWQSHNISSKLLGV</sequence>
<name>A0A252CAU6_9LACT</name>
<keyword evidence="1" id="KW-1133">Transmembrane helix</keyword>
<evidence type="ECO:0000256" key="1">
    <source>
        <dbReference type="SAM" id="Phobius"/>
    </source>
</evidence>
<keyword evidence="1" id="KW-0812">Transmembrane</keyword>
<dbReference type="EMBL" id="MUIZ01000009">
    <property type="protein sequence ID" value="OUK02881.1"/>
    <property type="molecule type" value="Genomic_DNA"/>
</dbReference>
<reference evidence="2 3" key="1">
    <citation type="submission" date="2017-02" db="EMBL/GenBank/DDBJ databases">
        <authorList>
            <person name="Peterson S.W."/>
        </authorList>
    </citation>
    <scope>NUCLEOTIDE SEQUENCE [LARGE SCALE GENOMIC DNA]</scope>
    <source>
        <strain evidence="2">159469</strain>
    </source>
</reference>
<feature type="transmembrane region" description="Helical" evidence="1">
    <location>
        <begin position="139"/>
        <end position="160"/>
    </location>
</feature>
<feature type="transmembrane region" description="Helical" evidence="1">
    <location>
        <begin position="196"/>
        <end position="217"/>
    </location>
</feature>